<dbReference type="KEGG" id="mcb:Mycch_1703"/>
<dbReference type="Proteomes" id="UP000006057">
    <property type="component" value="Chromosome"/>
</dbReference>
<dbReference type="EMBL" id="CP003053">
    <property type="protein sequence ID" value="AFM16494.1"/>
    <property type="molecule type" value="Genomic_DNA"/>
</dbReference>
<dbReference type="Pfam" id="PF11387">
    <property type="entry name" value="DUF2795"/>
    <property type="match status" value="1"/>
</dbReference>
<dbReference type="PATRIC" id="fig|710421.3.peg.1706"/>
<gene>
    <name evidence="1" type="ordered locus">Mycch_1703</name>
</gene>
<dbReference type="HOGENOM" id="CLU_2683899_0_0_11"/>
<accession>I4BGT7</accession>
<sequence length="74" mass="8448">MTTGSPMSEQTELQRVLRAIHFPCRKGYLVSRAAYEGASQGLLDRLRDLDDDRFDSPEQLWRALRPSPGRSDRA</sequence>
<dbReference type="AlphaFoldDB" id="I4BGT7"/>
<reference evidence="1 2" key="1">
    <citation type="submission" date="2012-06" db="EMBL/GenBank/DDBJ databases">
        <title>Complete sequence of chromosome of Mycobacterium chubuense NBB4.</title>
        <authorList>
            <consortium name="US DOE Joint Genome Institute"/>
            <person name="Lucas S."/>
            <person name="Han J."/>
            <person name="Lapidus A."/>
            <person name="Cheng J.-F."/>
            <person name="Goodwin L."/>
            <person name="Pitluck S."/>
            <person name="Peters L."/>
            <person name="Mikhailova N."/>
            <person name="Teshima H."/>
            <person name="Detter J.C."/>
            <person name="Han C."/>
            <person name="Tapia R."/>
            <person name="Land M."/>
            <person name="Hauser L."/>
            <person name="Kyrpides N."/>
            <person name="Ivanova N."/>
            <person name="Pagani I."/>
            <person name="Mattes T."/>
            <person name="Holmes A."/>
            <person name="Rutledge P."/>
            <person name="Paulsen I."/>
            <person name="Coleman N."/>
            <person name="Woyke T."/>
        </authorList>
    </citation>
    <scope>NUCLEOTIDE SEQUENCE [LARGE SCALE GENOMIC DNA]</scope>
    <source>
        <strain evidence="1 2">NBB4</strain>
    </source>
</reference>
<dbReference type="InterPro" id="IPR021527">
    <property type="entry name" value="DUF2795"/>
</dbReference>
<evidence type="ECO:0008006" key="3">
    <source>
        <dbReference type="Google" id="ProtNLM"/>
    </source>
</evidence>
<proteinExistence type="predicted"/>
<dbReference type="STRING" id="710421.Mycch_1703"/>
<name>I4BGT7_MYCCN</name>
<keyword evidence="2" id="KW-1185">Reference proteome</keyword>
<dbReference type="RefSeq" id="WP_014814975.1">
    <property type="nucleotide sequence ID" value="NC_018027.1"/>
</dbReference>
<evidence type="ECO:0000313" key="1">
    <source>
        <dbReference type="EMBL" id="AFM16494.1"/>
    </source>
</evidence>
<evidence type="ECO:0000313" key="2">
    <source>
        <dbReference type="Proteomes" id="UP000006057"/>
    </source>
</evidence>
<organism evidence="1 2">
    <name type="scientific">Mycolicibacterium chubuense (strain NBB4)</name>
    <name type="common">Mycobacterium chubuense</name>
    <dbReference type="NCBI Taxonomy" id="710421"/>
    <lineage>
        <taxon>Bacteria</taxon>
        <taxon>Bacillati</taxon>
        <taxon>Actinomycetota</taxon>
        <taxon>Actinomycetes</taxon>
        <taxon>Mycobacteriales</taxon>
        <taxon>Mycobacteriaceae</taxon>
        <taxon>Mycolicibacterium</taxon>
    </lineage>
</organism>
<protein>
    <recommendedName>
        <fullName evidence="3">DUF2795 domain-containing protein</fullName>
    </recommendedName>
</protein>